<dbReference type="KEGG" id="vg:26638025"/>
<dbReference type="OrthoDB" id="24120at10239"/>
<dbReference type="EMBL" id="KF835987">
    <property type="protein sequence ID" value="AHY25094.1"/>
    <property type="molecule type" value="Genomic_DNA"/>
</dbReference>
<keyword evidence="2" id="KW-1185">Reference proteome</keyword>
<dbReference type="RefSeq" id="YP_009211553.1">
    <property type="nucleotide sequence ID" value="NC_028940.1"/>
</dbReference>
<dbReference type="GeneID" id="26638025"/>
<accession>A0A0A0PZH8</accession>
<name>A0A0A0PZH8_9CAUD</name>
<organism evidence="1 2">
    <name type="scientific">Pectobacterium bacteriophage PM2</name>
    <dbReference type="NCBI Taxonomy" id="1429794"/>
    <lineage>
        <taxon>Viruses</taxon>
        <taxon>Duplodnaviria</taxon>
        <taxon>Heunggongvirae</taxon>
        <taxon>Uroviricota</taxon>
        <taxon>Caudoviricetes</taxon>
        <taxon>Pantevenvirales</taxon>
        <taxon>Straboviridae</taxon>
        <taxon>Tevenvirinae</taxon>
        <taxon>Mosugukvirus</taxon>
        <taxon>Mosugukvirus pm2</taxon>
    </lineage>
</organism>
<evidence type="ECO:0000313" key="2">
    <source>
        <dbReference type="Proteomes" id="UP000030739"/>
    </source>
</evidence>
<dbReference type="Proteomes" id="UP000030739">
    <property type="component" value="Segment"/>
</dbReference>
<protein>
    <submittedName>
        <fullName evidence="1">Uncharacterized protein</fullName>
    </submittedName>
</protein>
<evidence type="ECO:0000313" key="1">
    <source>
        <dbReference type="EMBL" id="AHY25094.1"/>
    </source>
</evidence>
<reference evidence="1 2" key="1">
    <citation type="journal article" date="2015" name="Plant Pathol. J.">
        <title>Isolation and Genomic Characterization of the T4-Like Bacteriophage PM2 Infecting Pectobacterium carotovorum subsp. carotovorum.</title>
        <authorList>
            <person name="Lim J.A."/>
            <person name="Lee D.H."/>
            <person name="Heu S."/>
        </authorList>
    </citation>
    <scope>NUCLEOTIDE SEQUENCE [LARGE SCALE GENOMIC DNA]</scope>
</reference>
<proteinExistence type="predicted"/>
<sequence>MKTYNEFLAEQQQLNEEDDTLRRMTFLAKKEGFEFKAIKKVGRTSFKVGDFTFGNKGDGQWQIVDKGGKEIDYLFNKKLGDIAKLMGQYAKKMNESFLNEASDLSLAQFKKEVKKIIKDGGTPEVKMGIKDVTLAGGANGSLVLFSHKDKEFLVKKETQYKNWLKNM</sequence>
<gene>
    <name evidence="1" type="ORF">PM2_132</name>
</gene>